<dbReference type="Pfam" id="PF25800">
    <property type="entry name" value="FimV_N"/>
    <property type="match status" value="1"/>
</dbReference>
<dbReference type="InterPro" id="IPR057840">
    <property type="entry name" value="FimV_N"/>
</dbReference>
<dbReference type="RefSeq" id="WP_284102427.1">
    <property type="nucleotide sequence ID" value="NZ_JARRAF010000031.1"/>
</dbReference>
<dbReference type="Proteomes" id="UP001172778">
    <property type="component" value="Unassembled WGS sequence"/>
</dbReference>
<evidence type="ECO:0000313" key="3">
    <source>
        <dbReference type="EMBL" id="MDK2126112.1"/>
    </source>
</evidence>
<keyword evidence="4" id="KW-1185">Reference proteome</keyword>
<evidence type="ECO:0000256" key="1">
    <source>
        <dbReference type="SAM" id="MobiDB-lite"/>
    </source>
</evidence>
<name>A0ABT7E1B0_9NEIS</name>
<reference evidence="3" key="1">
    <citation type="submission" date="2023-03" db="EMBL/GenBank/DDBJ databases">
        <title>Chitinimonas shenzhenensis gen. nov., sp. nov., a novel member of family Burkholderiaceae isolated from activated sludge collected in Shen Zhen, China.</title>
        <authorList>
            <person name="Wang X."/>
        </authorList>
    </citation>
    <scope>NUCLEOTIDE SEQUENCE</scope>
    <source>
        <strain evidence="3">DQS-5</strain>
    </source>
</reference>
<gene>
    <name evidence="3" type="ORF">PZA18_18880</name>
</gene>
<protein>
    <recommendedName>
        <fullName evidence="2">FimV N-terminal domain-containing protein</fullName>
    </recommendedName>
</protein>
<organism evidence="3 4">
    <name type="scientific">Parachitinimonas caeni</name>
    <dbReference type="NCBI Taxonomy" id="3031301"/>
    <lineage>
        <taxon>Bacteria</taxon>
        <taxon>Pseudomonadati</taxon>
        <taxon>Pseudomonadota</taxon>
        <taxon>Betaproteobacteria</taxon>
        <taxon>Neisseriales</taxon>
        <taxon>Chitinibacteraceae</taxon>
        <taxon>Parachitinimonas</taxon>
    </lineage>
</organism>
<evidence type="ECO:0000259" key="2">
    <source>
        <dbReference type="Pfam" id="PF25800"/>
    </source>
</evidence>
<proteinExistence type="predicted"/>
<feature type="domain" description="FimV N-terminal" evidence="2">
    <location>
        <begin position="33"/>
        <end position="134"/>
    </location>
</feature>
<comment type="caution">
    <text evidence="3">The sequence shown here is derived from an EMBL/GenBank/DDBJ whole genome shotgun (WGS) entry which is preliminary data.</text>
</comment>
<feature type="compositionally biased region" description="Basic and acidic residues" evidence="1">
    <location>
        <begin position="453"/>
        <end position="469"/>
    </location>
</feature>
<dbReference type="EMBL" id="JARRAF010000031">
    <property type="protein sequence ID" value="MDK2126112.1"/>
    <property type="molecule type" value="Genomic_DNA"/>
</dbReference>
<evidence type="ECO:0000313" key="4">
    <source>
        <dbReference type="Proteomes" id="UP001172778"/>
    </source>
</evidence>
<sequence length="771" mass="84464">MIRFHHNAFPNWPRRPLVLAIALLAGMADAAVLGELQLRSHLGERFDAMVPVKGEVDDAIESACFKLRPAEGDDEAVFALRRARLIYHRQGKSAGHVQIVGDASLNEPILRFSLRLSCDNATVVSRDYSALLDPAPHSDNAGGESPVVRVATVPENRQPALAASAAVPVVPPRPRPGDTLVTVGGETFDKLSRQVYHNKRRRQAVLQALLGAYPQFQANTPLPAGQTLQLPDRQQVANIVASLPPEPSVASSGKTQVMPPLKMTLPTVLPKASQPNGGQKSEAGARLILSEGGDSNMGSGDPLQLKLPTTGLKWPPEKITEDQRLKLREKLLLIDADDRTAELLELKHRTWQLEQQVKFLAMEVARQNALQANPASAPTASHRSNTLLYGLLALSTIMAALWIYERRRRREPSVTAEQLFPGKPTQAKASRRDGLEELDLLLEKPHKPSRRPPPADEPHSRTIKVDAKEMVASQAPRVQPEDEAEDDGSHDNDLDVVQPQNVAEEAAMLVEAGLHDQAIELLRDEIATFPSKVVLWMQLFTLFRDNNMSAEFRRLAQAYRAHYSSASLWERVRIMGEQLDPEDPLYAPSQPTGLPAGETALADARPADEQLEWVRPALASNEEFPLADKPLPLADEAVQPIEIAMTVPGGAPGDSSFALEFEPPSPLPALTEAPRPLSESVPEIPELDFPDPVPQAAKPQMPGGFVPASIELALAESPETINRPRLREARLLLNGGQRDAAIDLLEHMLLDGDWVEKNEAIRILTQLRPVA</sequence>
<accession>A0ABT7E1B0</accession>
<feature type="region of interest" description="Disordered" evidence="1">
    <location>
        <begin position="413"/>
        <end position="432"/>
    </location>
</feature>
<feature type="region of interest" description="Disordered" evidence="1">
    <location>
        <begin position="442"/>
        <end position="493"/>
    </location>
</feature>